<feature type="chain" id="PRO_5039415771" evidence="1">
    <location>
        <begin position="22"/>
        <end position="253"/>
    </location>
</feature>
<name>A0A9D5KBF6_UNCW3</name>
<sequence>MNKRIIVSVLTLILLMGFTGCEESAYFPNPSDGATYVENQDAGSSPYFPYEPGNRWRYEYIVEYVYDYPEEFPTEDTTWTDTTASVTVVTRETQLTGSNPLAVWEIETTNWMSDTSEPTVSYSWVHIEGDSVYTFDDISASEPDMVSPANPELGDKWEYEYEVDDTTTDTIYYEVVAEGVEANGYDDCIKIEVIPYIPEEIETFEQYQYMAKGTGTVLFTSNMLMRVELGPLSELVVTMEGEYKLTSFTGIVE</sequence>
<organism evidence="2 3">
    <name type="scientific">candidate division WOR-3 bacterium</name>
    <dbReference type="NCBI Taxonomy" id="2052148"/>
    <lineage>
        <taxon>Bacteria</taxon>
        <taxon>Bacteria division WOR-3</taxon>
    </lineage>
</organism>
<comment type="caution">
    <text evidence="2">The sequence shown here is derived from an EMBL/GenBank/DDBJ whole genome shotgun (WGS) entry which is preliminary data.</text>
</comment>
<feature type="signal peptide" evidence="1">
    <location>
        <begin position="1"/>
        <end position="21"/>
    </location>
</feature>
<accession>A0A9D5KBF6</accession>
<proteinExistence type="predicted"/>
<dbReference type="PROSITE" id="PS51257">
    <property type="entry name" value="PROKAR_LIPOPROTEIN"/>
    <property type="match status" value="1"/>
</dbReference>
<evidence type="ECO:0000313" key="3">
    <source>
        <dbReference type="Proteomes" id="UP000630660"/>
    </source>
</evidence>
<gene>
    <name evidence="2" type="ORF">GF359_07675</name>
</gene>
<dbReference type="EMBL" id="WJKJ01000254">
    <property type="protein sequence ID" value="MBD3365080.1"/>
    <property type="molecule type" value="Genomic_DNA"/>
</dbReference>
<evidence type="ECO:0000256" key="1">
    <source>
        <dbReference type="SAM" id="SignalP"/>
    </source>
</evidence>
<reference evidence="2" key="1">
    <citation type="submission" date="2019-11" db="EMBL/GenBank/DDBJ databases">
        <title>Microbial mats filling the niche in hypersaline microbial mats.</title>
        <authorList>
            <person name="Wong H.L."/>
            <person name="Macleod F.I."/>
            <person name="White R.A. III"/>
            <person name="Burns B.P."/>
        </authorList>
    </citation>
    <scope>NUCLEOTIDE SEQUENCE</scope>
    <source>
        <strain evidence="2">Bin_327</strain>
    </source>
</reference>
<dbReference type="AlphaFoldDB" id="A0A9D5KBF6"/>
<protein>
    <submittedName>
        <fullName evidence="2">Uncharacterized protein</fullName>
    </submittedName>
</protein>
<keyword evidence="1" id="KW-0732">Signal</keyword>
<evidence type="ECO:0000313" key="2">
    <source>
        <dbReference type="EMBL" id="MBD3365080.1"/>
    </source>
</evidence>
<dbReference type="Proteomes" id="UP000630660">
    <property type="component" value="Unassembled WGS sequence"/>
</dbReference>